<dbReference type="InterPro" id="IPR050638">
    <property type="entry name" value="AA-Vitamin_Transporters"/>
</dbReference>
<protein>
    <submittedName>
        <fullName evidence="8">DMT family transporter</fullName>
    </submittedName>
</protein>
<evidence type="ECO:0000256" key="3">
    <source>
        <dbReference type="ARBA" id="ARBA00022692"/>
    </source>
</evidence>
<keyword evidence="3 6" id="KW-0812">Transmembrane</keyword>
<evidence type="ECO:0000256" key="6">
    <source>
        <dbReference type="SAM" id="Phobius"/>
    </source>
</evidence>
<feature type="transmembrane region" description="Helical" evidence="6">
    <location>
        <begin position="151"/>
        <end position="177"/>
    </location>
</feature>
<feature type="transmembrane region" description="Helical" evidence="6">
    <location>
        <begin position="62"/>
        <end position="80"/>
    </location>
</feature>
<proteinExistence type="inferred from homology"/>
<feature type="transmembrane region" description="Helical" evidence="6">
    <location>
        <begin position="29"/>
        <end position="50"/>
    </location>
</feature>
<feature type="transmembrane region" description="Helical" evidence="6">
    <location>
        <begin position="219"/>
        <end position="242"/>
    </location>
</feature>
<dbReference type="InterPro" id="IPR000620">
    <property type="entry name" value="EamA_dom"/>
</dbReference>
<feature type="transmembrane region" description="Helical" evidence="6">
    <location>
        <begin position="86"/>
        <end position="111"/>
    </location>
</feature>
<evidence type="ECO:0000256" key="5">
    <source>
        <dbReference type="ARBA" id="ARBA00023136"/>
    </source>
</evidence>
<comment type="subcellular location">
    <subcellularLocation>
        <location evidence="1">Membrane</location>
        <topology evidence="1">Multi-pass membrane protein</topology>
    </subcellularLocation>
</comment>
<dbReference type="PANTHER" id="PTHR32322:SF2">
    <property type="entry name" value="EAMA DOMAIN-CONTAINING PROTEIN"/>
    <property type="match status" value="1"/>
</dbReference>
<evidence type="ECO:0000256" key="4">
    <source>
        <dbReference type="ARBA" id="ARBA00022989"/>
    </source>
</evidence>
<dbReference type="EMBL" id="SUVG01000002">
    <property type="protein sequence ID" value="MBE6420907.1"/>
    <property type="molecule type" value="Genomic_DNA"/>
</dbReference>
<comment type="caution">
    <text evidence="8">The sequence shown here is derived from an EMBL/GenBank/DDBJ whole genome shotgun (WGS) entry which is preliminary data.</text>
</comment>
<reference evidence="8" key="1">
    <citation type="submission" date="2019-04" db="EMBL/GenBank/DDBJ databases">
        <title>Evolution of Biomass-Degrading Anaerobic Consortia Revealed by Metagenomics.</title>
        <authorList>
            <person name="Peng X."/>
        </authorList>
    </citation>
    <scope>NUCLEOTIDE SEQUENCE</scope>
    <source>
        <strain evidence="8">SIG66</strain>
    </source>
</reference>
<keyword evidence="5 6" id="KW-0472">Membrane</keyword>
<organism evidence="8 9">
    <name type="scientific">Candidatus Avelusimicrobium gallicola</name>
    <dbReference type="NCBI Taxonomy" id="2562704"/>
    <lineage>
        <taxon>Bacteria</taxon>
        <taxon>Pseudomonadati</taxon>
        <taxon>Elusimicrobiota</taxon>
        <taxon>Elusimicrobia</taxon>
        <taxon>Elusimicrobiales</taxon>
        <taxon>Elusimicrobiaceae</taxon>
        <taxon>Candidatus Avelusimicrobium</taxon>
    </lineage>
</organism>
<dbReference type="Pfam" id="PF00892">
    <property type="entry name" value="EamA"/>
    <property type="match status" value="2"/>
</dbReference>
<feature type="transmembrane region" description="Helical" evidence="6">
    <location>
        <begin position="272"/>
        <end position="291"/>
    </location>
</feature>
<evidence type="ECO:0000256" key="2">
    <source>
        <dbReference type="ARBA" id="ARBA00007362"/>
    </source>
</evidence>
<comment type="similarity">
    <text evidence="2">Belongs to the EamA transporter family.</text>
</comment>
<accession>A0A928DNA5</accession>
<name>A0A928DNA5_9BACT</name>
<dbReference type="AlphaFoldDB" id="A0A928DNA5"/>
<evidence type="ECO:0000313" key="8">
    <source>
        <dbReference type="EMBL" id="MBE6420907.1"/>
    </source>
</evidence>
<dbReference type="InterPro" id="IPR037185">
    <property type="entry name" value="EmrE-like"/>
</dbReference>
<evidence type="ECO:0000313" key="9">
    <source>
        <dbReference type="Proteomes" id="UP000725649"/>
    </source>
</evidence>
<feature type="domain" description="EamA" evidence="7">
    <location>
        <begin position="3"/>
        <end position="136"/>
    </location>
</feature>
<keyword evidence="4 6" id="KW-1133">Transmembrane helix</keyword>
<dbReference type="PANTHER" id="PTHR32322">
    <property type="entry name" value="INNER MEMBRANE TRANSPORTER"/>
    <property type="match status" value="1"/>
</dbReference>
<feature type="transmembrane region" description="Helical" evidence="6">
    <location>
        <begin position="189"/>
        <end position="207"/>
    </location>
</feature>
<feature type="domain" description="EamA" evidence="7">
    <location>
        <begin position="153"/>
        <end position="291"/>
    </location>
</feature>
<dbReference type="SUPFAM" id="SSF103481">
    <property type="entry name" value="Multidrug resistance efflux transporter EmrE"/>
    <property type="match status" value="2"/>
</dbReference>
<sequence length="297" mass="32336">MSYFLAFCLALCWGTAFLATKNFVTTLPPYWGTFFRVLAGLSFFIVLYGVQRKNLKCPVKELWRPWTIGLLLILLPFAAMSWGQRFIAPTISGVFNGSVPIWSFIAGAILLKGVDRFTWTRALGVGLGMAGLIVFMYPTISSVNLAENPTALYGCMALLIMAWSYGFGNVITAKIMVNSKAIPHEANTFHQYLFAAVALLLIAGLTEPFPPAEAFTPKVIISIISAGVFSSAVAFLLMVALIKRWGATRMASVTYFTPVVAMGSDIIARGRIPSGLELVGLGILFISLFLIQKPVKA</sequence>
<evidence type="ECO:0000256" key="1">
    <source>
        <dbReference type="ARBA" id="ARBA00004141"/>
    </source>
</evidence>
<gene>
    <name evidence="8" type="ORF">E7027_02015</name>
</gene>
<dbReference type="Proteomes" id="UP000725649">
    <property type="component" value="Unassembled WGS sequence"/>
</dbReference>
<feature type="transmembrane region" description="Helical" evidence="6">
    <location>
        <begin position="123"/>
        <end position="145"/>
    </location>
</feature>
<dbReference type="GO" id="GO:0016020">
    <property type="term" value="C:membrane"/>
    <property type="evidence" value="ECO:0007669"/>
    <property type="project" value="UniProtKB-SubCell"/>
</dbReference>
<evidence type="ECO:0000259" key="7">
    <source>
        <dbReference type="Pfam" id="PF00892"/>
    </source>
</evidence>